<evidence type="ECO:0000313" key="2">
    <source>
        <dbReference type="Proteomes" id="UP000886595"/>
    </source>
</evidence>
<protein>
    <submittedName>
        <fullName evidence="1">Uncharacterized protein</fullName>
    </submittedName>
</protein>
<dbReference type="EMBL" id="JAAMPC010000019">
    <property type="protein sequence ID" value="KAG2245440.1"/>
    <property type="molecule type" value="Genomic_DNA"/>
</dbReference>
<dbReference type="Proteomes" id="UP000886595">
    <property type="component" value="Unassembled WGS sequence"/>
</dbReference>
<accession>A0A8X7P5X2</accession>
<reference evidence="1 2" key="1">
    <citation type="submission" date="2020-02" db="EMBL/GenBank/DDBJ databases">
        <authorList>
            <person name="Ma Q."/>
            <person name="Huang Y."/>
            <person name="Song X."/>
            <person name="Pei D."/>
        </authorList>
    </citation>
    <scope>NUCLEOTIDE SEQUENCE [LARGE SCALE GENOMIC DNA]</scope>
    <source>
        <strain evidence="1">Sxm20200214</strain>
        <tissue evidence="1">Leaf</tissue>
    </source>
</reference>
<name>A0A8X7P5X2_BRACI</name>
<dbReference type="AlphaFoldDB" id="A0A8X7P5X2"/>
<comment type="caution">
    <text evidence="1">The sequence shown here is derived from an EMBL/GenBank/DDBJ whole genome shotgun (WGS) entry which is preliminary data.</text>
</comment>
<sequence length="68" mass="7853">MSHNDTVPLYQSSQSDIDEIENMMSEGFQSGPGTVLPLVPRARSVLDPRHILSLRPIQPPRFLRRRRR</sequence>
<evidence type="ECO:0000313" key="1">
    <source>
        <dbReference type="EMBL" id="KAG2245440.1"/>
    </source>
</evidence>
<proteinExistence type="predicted"/>
<organism evidence="1 2">
    <name type="scientific">Brassica carinata</name>
    <name type="common">Ethiopian mustard</name>
    <name type="synonym">Abyssinian cabbage</name>
    <dbReference type="NCBI Taxonomy" id="52824"/>
    <lineage>
        <taxon>Eukaryota</taxon>
        <taxon>Viridiplantae</taxon>
        <taxon>Streptophyta</taxon>
        <taxon>Embryophyta</taxon>
        <taxon>Tracheophyta</taxon>
        <taxon>Spermatophyta</taxon>
        <taxon>Magnoliopsida</taxon>
        <taxon>eudicotyledons</taxon>
        <taxon>Gunneridae</taxon>
        <taxon>Pentapetalae</taxon>
        <taxon>rosids</taxon>
        <taxon>malvids</taxon>
        <taxon>Brassicales</taxon>
        <taxon>Brassicaceae</taxon>
        <taxon>Brassiceae</taxon>
        <taxon>Brassica</taxon>
    </lineage>
</organism>
<keyword evidence="2" id="KW-1185">Reference proteome</keyword>
<gene>
    <name evidence="1" type="ORF">Bca52824_092751</name>
</gene>